<feature type="compositionally biased region" description="Low complexity" evidence="1">
    <location>
        <begin position="66"/>
        <end position="81"/>
    </location>
</feature>
<gene>
    <name evidence="3" type="ORF">F5Z01DRAFT_642393</name>
</gene>
<organism evidence="3 4">
    <name type="scientific">Emericellopsis atlantica</name>
    <dbReference type="NCBI Taxonomy" id="2614577"/>
    <lineage>
        <taxon>Eukaryota</taxon>
        <taxon>Fungi</taxon>
        <taxon>Dikarya</taxon>
        <taxon>Ascomycota</taxon>
        <taxon>Pezizomycotina</taxon>
        <taxon>Sordariomycetes</taxon>
        <taxon>Hypocreomycetidae</taxon>
        <taxon>Hypocreales</taxon>
        <taxon>Bionectriaceae</taxon>
        <taxon>Emericellopsis</taxon>
    </lineage>
</organism>
<feature type="region of interest" description="Disordered" evidence="1">
    <location>
        <begin position="57"/>
        <end position="149"/>
    </location>
</feature>
<evidence type="ECO:0000256" key="1">
    <source>
        <dbReference type="SAM" id="MobiDB-lite"/>
    </source>
</evidence>
<dbReference type="Proteomes" id="UP000887229">
    <property type="component" value="Unassembled WGS sequence"/>
</dbReference>
<accession>A0A9P7ZVI0</accession>
<dbReference type="GeneID" id="70293538"/>
<protein>
    <submittedName>
        <fullName evidence="3">Uncharacterized protein</fullName>
    </submittedName>
</protein>
<feature type="compositionally biased region" description="Pro residues" evidence="1">
    <location>
        <begin position="94"/>
        <end position="106"/>
    </location>
</feature>
<evidence type="ECO:0000313" key="3">
    <source>
        <dbReference type="EMBL" id="KAG9259129.1"/>
    </source>
</evidence>
<dbReference type="EMBL" id="MU251242">
    <property type="protein sequence ID" value="KAG9259129.1"/>
    <property type="molecule type" value="Genomic_DNA"/>
</dbReference>
<keyword evidence="2" id="KW-1133">Transmembrane helix</keyword>
<evidence type="ECO:0000313" key="4">
    <source>
        <dbReference type="Proteomes" id="UP000887229"/>
    </source>
</evidence>
<proteinExistence type="predicted"/>
<name>A0A9P7ZVI0_9HYPO</name>
<feature type="transmembrane region" description="Helical" evidence="2">
    <location>
        <begin position="24"/>
        <end position="46"/>
    </location>
</feature>
<comment type="caution">
    <text evidence="3">The sequence shown here is derived from an EMBL/GenBank/DDBJ whole genome shotgun (WGS) entry which is preliminary data.</text>
</comment>
<keyword evidence="4" id="KW-1185">Reference proteome</keyword>
<keyword evidence="2" id="KW-0812">Transmembrane</keyword>
<dbReference type="AlphaFoldDB" id="A0A9P7ZVI0"/>
<reference evidence="3" key="1">
    <citation type="journal article" date="2021" name="IMA Fungus">
        <title>Genomic characterization of three marine fungi, including Emericellopsis atlantica sp. nov. with signatures of a generalist lifestyle and marine biomass degradation.</title>
        <authorList>
            <person name="Hagestad O.C."/>
            <person name="Hou L."/>
            <person name="Andersen J.H."/>
            <person name="Hansen E.H."/>
            <person name="Altermark B."/>
            <person name="Li C."/>
            <person name="Kuhnert E."/>
            <person name="Cox R.J."/>
            <person name="Crous P.W."/>
            <person name="Spatafora J.W."/>
            <person name="Lail K."/>
            <person name="Amirebrahimi M."/>
            <person name="Lipzen A."/>
            <person name="Pangilinan J."/>
            <person name="Andreopoulos W."/>
            <person name="Hayes R.D."/>
            <person name="Ng V."/>
            <person name="Grigoriev I.V."/>
            <person name="Jackson S.A."/>
            <person name="Sutton T.D.S."/>
            <person name="Dobson A.D.W."/>
            <person name="Rama T."/>
        </authorList>
    </citation>
    <scope>NUCLEOTIDE SEQUENCE</scope>
    <source>
        <strain evidence="3">TS7</strain>
    </source>
</reference>
<dbReference type="RefSeq" id="XP_046123053.1">
    <property type="nucleotide sequence ID" value="XM_046262635.1"/>
</dbReference>
<dbReference type="OrthoDB" id="5154271at2759"/>
<evidence type="ECO:0000256" key="2">
    <source>
        <dbReference type="SAM" id="Phobius"/>
    </source>
</evidence>
<keyword evidence="2" id="KW-0472">Membrane</keyword>
<sequence>MAVVPAPVVLRIRGTSDGLTDRDAAAIAGSVVGSIIAILLMIFCCIKWTRYQSEIRRVNRRRHRSSSAFTSSSSSSSSSTSSEDRERPIRGVPVRPPPRAARPPPVRVSQSVRESVRVSERIPGGPRYPTYKAIPIPNPRNNPKVKHKA</sequence>